<dbReference type="EC" id="5.1.3.3" evidence="5"/>
<dbReference type="InterPro" id="IPR015443">
    <property type="entry name" value="Aldose_1-epimerase"/>
</dbReference>
<comment type="catalytic activity">
    <reaction evidence="5">
        <text>alpha-D-glucose = beta-D-glucose</text>
        <dbReference type="Rhea" id="RHEA:10264"/>
        <dbReference type="ChEBI" id="CHEBI:15903"/>
        <dbReference type="ChEBI" id="CHEBI:17925"/>
        <dbReference type="EC" id="5.1.3.3"/>
    </reaction>
</comment>
<dbReference type="EMBL" id="JBHUJD010000013">
    <property type="protein sequence ID" value="MFD2311018.1"/>
    <property type="molecule type" value="Genomic_DNA"/>
</dbReference>
<evidence type="ECO:0000313" key="7">
    <source>
        <dbReference type="Proteomes" id="UP001597425"/>
    </source>
</evidence>
<comment type="pathway">
    <text evidence="1 5">Carbohydrate metabolism; hexose metabolism.</text>
</comment>
<dbReference type="InterPro" id="IPR011013">
    <property type="entry name" value="Gal_mutarotase_sf_dom"/>
</dbReference>
<evidence type="ECO:0000256" key="5">
    <source>
        <dbReference type="PIRNR" id="PIRNR005096"/>
    </source>
</evidence>
<dbReference type="InterPro" id="IPR014718">
    <property type="entry name" value="GH-type_carb-bd"/>
</dbReference>
<organism evidence="6 7">
    <name type="scientific">Microbulbifer halophilus</name>
    <dbReference type="NCBI Taxonomy" id="453963"/>
    <lineage>
        <taxon>Bacteria</taxon>
        <taxon>Pseudomonadati</taxon>
        <taxon>Pseudomonadota</taxon>
        <taxon>Gammaproteobacteria</taxon>
        <taxon>Cellvibrionales</taxon>
        <taxon>Microbulbiferaceae</taxon>
        <taxon>Microbulbifer</taxon>
    </lineage>
</organism>
<dbReference type="GO" id="GO:0016853">
    <property type="term" value="F:isomerase activity"/>
    <property type="evidence" value="ECO:0007669"/>
    <property type="project" value="UniProtKB-KW"/>
</dbReference>
<dbReference type="InterPro" id="IPR008183">
    <property type="entry name" value="Aldose_1/G6P_1-epimerase"/>
</dbReference>
<evidence type="ECO:0000313" key="6">
    <source>
        <dbReference type="EMBL" id="MFD2311018.1"/>
    </source>
</evidence>
<sequence>MLSELAMPRGIESATIPVAGAEPLRTVTLANGRGTRVRLCELGASLLSVETTDRYGHRDNILLSYADPQHWLENDWYLGVAVGRVANRIGGARFRIGETEYRLPANDGANHLHGGPDGLSGKRWQMVQSESGAAGQSVTFRSESPEGEGGYPGRLSVELTYRLGEDDTLALEYRATTDKATPVALTNHCYWNLAGRDGILEHELEIHAEKLLALNSELVPTGELLDVEGTPVDFRKRKKIGRDIDAWPGGYDNFWVVDENAEKILKPIAELTHPASGRSVKIVSSEAGVQFYSGNFLDGSRNREDGSPIQQYAGLCLETHGFPDAPNHDNFPSVILQPGEEYRQTTIYSFSAE</sequence>
<accession>A0ABW5EBQ9</accession>
<evidence type="ECO:0000256" key="1">
    <source>
        <dbReference type="ARBA" id="ARBA00005028"/>
    </source>
</evidence>
<dbReference type="Proteomes" id="UP001597425">
    <property type="component" value="Unassembled WGS sequence"/>
</dbReference>
<dbReference type="PANTHER" id="PTHR10091">
    <property type="entry name" value="ALDOSE-1-EPIMERASE"/>
    <property type="match status" value="1"/>
</dbReference>
<evidence type="ECO:0000256" key="2">
    <source>
        <dbReference type="ARBA" id="ARBA00006206"/>
    </source>
</evidence>
<protein>
    <recommendedName>
        <fullName evidence="5">Aldose 1-epimerase</fullName>
        <ecNumber evidence="5">5.1.3.3</ecNumber>
    </recommendedName>
</protein>
<dbReference type="NCBIfam" id="NF008277">
    <property type="entry name" value="PRK11055.1"/>
    <property type="match status" value="1"/>
</dbReference>
<dbReference type="PIRSF" id="PIRSF005096">
    <property type="entry name" value="GALM"/>
    <property type="match status" value="1"/>
</dbReference>
<reference evidence="7" key="1">
    <citation type="journal article" date="2019" name="Int. J. Syst. Evol. Microbiol.">
        <title>The Global Catalogue of Microorganisms (GCM) 10K type strain sequencing project: providing services to taxonomists for standard genome sequencing and annotation.</title>
        <authorList>
            <consortium name="The Broad Institute Genomics Platform"/>
            <consortium name="The Broad Institute Genome Sequencing Center for Infectious Disease"/>
            <person name="Wu L."/>
            <person name="Ma J."/>
        </authorList>
    </citation>
    <scope>NUCLEOTIDE SEQUENCE [LARGE SCALE GENOMIC DNA]</scope>
    <source>
        <strain evidence="7">KCTC 12848</strain>
    </source>
</reference>
<dbReference type="SUPFAM" id="SSF74650">
    <property type="entry name" value="Galactose mutarotase-like"/>
    <property type="match status" value="1"/>
</dbReference>
<comment type="similarity">
    <text evidence="2 5">Belongs to the aldose epimerase family.</text>
</comment>
<comment type="caution">
    <text evidence="6">The sequence shown here is derived from an EMBL/GenBank/DDBJ whole genome shotgun (WGS) entry which is preliminary data.</text>
</comment>
<dbReference type="CDD" id="cd09019">
    <property type="entry name" value="galactose_mutarotase_like"/>
    <property type="match status" value="1"/>
</dbReference>
<gene>
    <name evidence="6" type="ORF">ACFSKX_11385</name>
</gene>
<keyword evidence="3 5" id="KW-0413">Isomerase</keyword>
<dbReference type="RefSeq" id="WP_265721539.1">
    <property type="nucleotide sequence ID" value="NZ_JAPIVK010000012.1"/>
</dbReference>
<dbReference type="Gene3D" id="2.70.98.10">
    <property type="match status" value="1"/>
</dbReference>
<evidence type="ECO:0000256" key="4">
    <source>
        <dbReference type="ARBA" id="ARBA00023277"/>
    </source>
</evidence>
<dbReference type="InterPro" id="IPR047215">
    <property type="entry name" value="Galactose_mutarotase-like"/>
</dbReference>
<dbReference type="PANTHER" id="PTHR10091:SF0">
    <property type="entry name" value="GALACTOSE MUTAROTASE"/>
    <property type="match status" value="1"/>
</dbReference>
<keyword evidence="7" id="KW-1185">Reference proteome</keyword>
<name>A0ABW5EBQ9_9GAMM</name>
<dbReference type="Pfam" id="PF01263">
    <property type="entry name" value="Aldose_epim"/>
    <property type="match status" value="1"/>
</dbReference>
<keyword evidence="4 5" id="KW-0119">Carbohydrate metabolism</keyword>
<evidence type="ECO:0000256" key="3">
    <source>
        <dbReference type="ARBA" id="ARBA00023235"/>
    </source>
</evidence>
<proteinExistence type="inferred from homology"/>